<sequence>MGIYYSIQDLNAWTEAQHRGYLIGNEKYVWEEFLRPYHWMMSQMLKRIPEYNEEYPIWLWPEKPDLRRSGHMERGKKAILIEVELPDSKVLLSDFQAWHCVLNDYPILDYDDEIIDMELSWERIFDLEYLRKHPDWGMLDIQGVTGKIYLNQVKSVREFTCK</sequence>
<dbReference type="STRING" id="398512.Bccel_0746"/>
<dbReference type="RefSeq" id="WP_036943107.1">
    <property type="nucleotide sequence ID" value="NZ_JQKC01000020.1"/>
</dbReference>
<keyword evidence="2" id="KW-1185">Reference proteome</keyword>
<protein>
    <recommendedName>
        <fullName evidence="3">DUF3841 domain-containing protein</fullName>
    </recommendedName>
</protein>
<accession>A0A0L6JI06</accession>
<dbReference type="AlphaFoldDB" id="A0A0L6JI06"/>
<dbReference type="Pfam" id="PF12952">
    <property type="entry name" value="DUF3841"/>
    <property type="match status" value="1"/>
</dbReference>
<dbReference type="InterPro" id="IPR024211">
    <property type="entry name" value="DUF3841"/>
</dbReference>
<proteinExistence type="predicted"/>
<organism evidence="1 2">
    <name type="scientific">Pseudobacteroides cellulosolvens ATCC 35603 = DSM 2933</name>
    <dbReference type="NCBI Taxonomy" id="398512"/>
    <lineage>
        <taxon>Bacteria</taxon>
        <taxon>Bacillati</taxon>
        <taxon>Bacillota</taxon>
        <taxon>Clostridia</taxon>
        <taxon>Eubacteriales</taxon>
        <taxon>Oscillospiraceae</taxon>
        <taxon>Pseudobacteroides</taxon>
    </lineage>
</organism>
<dbReference type="OrthoDB" id="286252at2"/>
<dbReference type="EMBL" id="LGTC01000001">
    <property type="protein sequence ID" value="KNY25486.1"/>
    <property type="molecule type" value="Genomic_DNA"/>
</dbReference>
<dbReference type="eggNOG" id="ENOG5032SGW">
    <property type="taxonomic scope" value="Bacteria"/>
</dbReference>
<comment type="caution">
    <text evidence="1">The sequence shown here is derived from an EMBL/GenBank/DDBJ whole genome shotgun (WGS) entry which is preliminary data.</text>
</comment>
<evidence type="ECO:0000313" key="1">
    <source>
        <dbReference type="EMBL" id="KNY25486.1"/>
    </source>
</evidence>
<name>A0A0L6JI06_9FIRM</name>
<gene>
    <name evidence="1" type="ORF">Bccel_0746</name>
</gene>
<reference evidence="2" key="1">
    <citation type="submission" date="2015-07" db="EMBL/GenBank/DDBJ databases">
        <title>Near-Complete Genome Sequence of the Cellulolytic Bacterium Bacteroides (Pseudobacteroides) cellulosolvens ATCC 35603.</title>
        <authorList>
            <person name="Dassa B."/>
            <person name="Utturkar S.M."/>
            <person name="Klingeman D.M."/>
            <person name="Hurt R.A."/>
            <person name="Keller M."/>
            <person name="Xu J."/>
            <person name="Reddy Y.H.K."/>
            <person name="Borovok I."/>
            <person name="Grinberg I.R."/>
            <person name="Lamed R."/>
            <person name="Zhivin O."/>
            <person name="Bayer E.A."/>
            <person name="Brown S.D."/>
        </authorList>
    </citation>
    <scope>NUCLEOTIDE SEQUENCE [LARGE SCALE GENOMIC DNA]</scope>
    <source>
        <strain evidence="2">DSM 2933</strain>
    </source>
</reference>
<evidence type="ECO:0008006" key="3">
    <source>
        <dbReference type="Google" id="ProtNLM"/>
    </source>
</evidence>
<dbReference type="Proteomes" id="UP000036923">
    <property type="component" value="Unassembled WGS sequence"/>
</dbReference>
<evidence type="ECO:0000313" key="2">
    <source>
        <dbReference type="Proteomes" id="UP000036923"/>
    </source>
</evidence>